<organism evidence="3 4">
    <name type="scientific">Psychromicrobium silvestre</name>
    <dbReference type="NCBI Taxonomy" id="1645614"/>
    <lineage>
        <taxon>Bacteria</taxon>
        <taxon>Bacillati</taxon>
        <taxon>Actinomycetota</taxon>
        <taxon>Actinomycetes</taxon>
        <taxon>Micrococcales</taxon>
        <taxon>Micrococcaceae</taxon>
        <taxon>Psychromicrobium</taxon>
    </lineage>
</organism>
<keyword evidence="2" id="KW-0812">Transmembrane</keyword>
<reference evidence="3 4" key="1">
    <citation type="submission" date="2020-07" db="EMBL/GenBank/DDBJ databases">
        <title>Sequencing the genomes of 1000 actinobacteria strains.</title>
        <authorList>
            <person name="Klenk H.-P."/>
        </authorList>
    </citation>
    <scope>NUCLEOTIDE SEQUENCE [LARGE SCALE GENOMIC DNA]</scope>
    <source>
        <strain evidence="3 4">DSM 102047</strain>
    </source>
</reference>
<dbReference type="RefSeq" id="WP_179388751.1">
    <property type="nucleotide sequence ID" value="NZ_JACBYQ010000001.1"/>
</dbReference>
<proteinExistence type="predicted"/>
<evidence type="ECO:0000256" key="2">
    <source>
        <dbReference type="SAM" id="Phobius"/>
    </source>
</evidence>
<sequence length="111" mass="11951">MSDSSSAERQDLSNRILQRTEGLQSDGTETLCLPHRPGRVPRSVLAVAALLLVTCLLSTGVYLVGLPDEHAARAEYLPSVAAQRHAVGNPLDNADLAAHFLRGLHRIFNLG</sequence>
<protein>
    <submittedName>
        <fullName evidence="3">Uncharacterized protein</fullName>
    </submittedName>
</protein>
<dbReference type="EMBL" id="JACBYQ010000001">
    <property type="protein sequence ID" value="NYE95062.1"/>
    <property type="molecule type" value="Genomic_DNA"/>
</dbReference>
<evidence type="ECO:0000256" key="1">
    <source>
        <dbReference type="SAM" id="MobiDB-lite"/>
    </source>
</evidence>
<evidence type="ECO:0000313" key="3">
    <source>
        <dbReference type="EMBL" id="NYE95062.1"/>
    </source>
</evidence>
<feature type="region of interest" description="Disordered" evidence="1">
    <location>
        <begin position="1"/>
        <end position="22"/>
    </location>
</feature>
<evidence type="ECO:0000313" key="4">
    <source>
        <dbReference type="Proteomes" id="UP000521748"/>
    </source>
</evidence>
<feature type="transmembrane region" description="Helical" evidence="2">
    <location>
        <begin position="43"/>
        <end position="64"/>
    </location>
</feature>
<dbReference type="AlphaFoldDB" id="A0A7Y9S845"/>
<feature type="compositionally biased region" description="Basic and acidic residues" evidence="1">
    <location>
        <begin position="1"/>
        <end position="12"/>
    </location>
</feature>
<dbReference type="Proteomes" id="UP000521748">
    <property type="component" value="Unassembled WGS sequence"/>
</dbReference>
<keyword evidence="2" id="KW-0472">Membrane</keyword>
<accession>A0A7Y9S845</accession>
<keyword evidence="2" id="KW-1133">Transmembrane helix</keyword>
<comment type="caution">
    <text evidence="3">The sequence shown here is derived from an EMBL/GenBank/DDBJ whole genome shotgun (WGS) entry which is preliminary data.</text>
</comment>
<feature type="compositionally biased region" description="Polar residues" evidence="1">
    <location>
        <begin position="13"/>
        <end position="22"/>
    </location>
</feature>
<keyword evidence="4" id="KW-1185">Reference proteome</keyword>
<name>A0A7Y9S845_9MICC</name>
<gene>
    <name evidence="3" type="ORF">FHU41_001283</name>
</gene>